<evidence type="ECO:0000313" key="11">
    <source>
        <dbReference type="EMBL" id="PIE83035.1"/>
    </source>
</evidence>
<comment type="subunit">
    <text evidence="5">Heterotetramer of 2 MoaD subunits and 2 MoaE subunits. Also stable as homodimer. The enzyme changes between these two forms during catalysis.</text>
</comment>
<protein>
    <recommendedName>
        <fullName evidence="4">Molybdopterin synthase catalytic subunit</fullName>
        <ecNumber evidence="3">2.8.1.12</ecNumber>
    </recommendedName>
    <alternativeName>
        <fullName evidence="8">MPT synthase subunit 2</fullName>
    </alternativeName>
    <alternativeName>
        <fullName evidence="6">Molybdenum cofactor biosynthesis protein E</fullName>
    </alternativeName>
    <alternativeName>
        <fullName evidence="7">Molybdopterin-converting factor large subunit</fullName>
    </alternativeName>
    <alternativeName>
        <fullName evidence="9">Molybdopterin-converting factor subunit 2</fullName>
    </alternativeName>
</protein>
<comment type="catalytic activity">
    <reaction evidence="10">
        <text>2 [molybdopterin-synthase sulfur-carrier protein]-C-terminal-Gly-aminoethanethioate + cyclic pyranopterin phosphate + H2O = molybdopterin + 2 [molybdopterin-synthase sulfur-carrier protein]-C-terminal Gly-Gly + 2 H(+)</text>
        <dbReference type="Rhea" id="RHEA:26333"/>
        <dbReference type="Rhea" id="RHEA-COMP:12202"/>
        <dbReference type="Rhea" id="RHEA-COMP:19907"/>
        <dbReference type="ChEBI" id="CHEBI:15377"/>
        <dbReference type="ChEBI" id="CHEBI:15378"/>
        <dbReference type="ChEBI" id="CHEBI:58698"/>
        <dbReference type="ChEBI" id="CHEBI:59648"/>
        <dbReference type="ChEBI" id="CHEBI:90778"/>
        <dbReference type="ChEBI" id="CHEBI:232372"/>
        <dbReference type="EC" id="2.8.1.12"/>
    </reaction>
</comment>
<reference evidence="11 12" key="1">
    <citation type="submission" date="2017-10" db="EMBL/GenBank/DDBJ databases">
        <title>Novel microbial diversity and functional potential in the marine mammal oral microbiome.</title>
        <authorList>
            <person name="Dudek N.K."/>
            <person name="Sun C.L."/>
            <person name="Burstein D."/>
            <person name="Kantor R.S."/>
            <person name="Aliaga Goltsman D.S."/>
            <person name="Bik E.M."/>
            <person name="Thomas B.C."/>
            <person name="Banfield J.F."/>
            <person name="Relman D.A."/>
        </authorList>
    </citation>
    <scope>NUCLEOTIDE SEQUENCE [LARGE SCALE GENOMIC DNA]</scope>
    <source>
        <strain evidence="11">DOLJORAL78_50_517</strain>
    </source>
</reference>
<evidence type="ECO:0000256" key="4">
    <source>
        <dbReference type="ARBA" id="ARBA00013858"/>
    </source>
</evidence>
<dbReference type="AlphaFoldDB" id="A0A2G6PES0"/>
<name>A0A2G6PES0_9GAMM</name>
<dbReference type="GO" id="GO:0030366">
    <property type="term" value="F:molybdopterin synthase activity"/>
    <property type="evidence" value="ECO:0007669"/>
    <property type="project" value="UniProtKB-EC"/>
</dbReference>
<dbReference type="InterPro" id="IPR003448">
    <property type="entry name" value="Mopterin_biosynth_MoaE"/>
</dbReference>
<dbReference type="SUPFAM" id="SSF54690">
    <property type="entry name" value="Molybdopterin synthase subunit MoaE"/>
    <property type="match status" value="1"/>
</dbReference>
<evidence type="ECO:0000256" key="5">
    <source>
        <dbReference type="ARBA" id="ARBA00026066"/>
    </source>
</evidence>
<accession>A0A2G6PES0</accession>
<dbReference type="EMBL" id="PDTV01000008">
    <property type="protein sequence ID" value="PIE83035.1"/>
    <property type="molecule type" value="Genomic_DNA"/>
</dbReference>
<sequence length="51" mass="5482">MVKTTCDRWQVLDALVIHRVGVLQPNNPIVIGMVGTSGRGVCSMLQPYGVA</sequence>
<dbReference type="Proteomes" id="UP000229278">
    <property type="component" value="Unassembled WGS sequence"/>
</dbReference>
<dbReference type="GO" id="GO:0006777">
    <property type="term" value="P:Mo-molybdopterin cofactor biosynthetic process"/>
    <property type="evidence" value="ECO:0007669"/>
    <property type="project" value="InterPro"/>
</dbReference>
<evidence type="ECO:0000256" key="3">
    <source>
        <dbReference type="ARBA" id="ARBA00011950"/>
    </source>
</evidence>
<comment type="pathway">
    <text evidence="1">Cofactor biosynthesis; molybdopterin biosynthesis.</text>
</comment>
<dbReference type="EC" id="2.8.1.12" evidence="3"/>
<evidence type="ECO:0000256" key="9">
    <source>
        <dbReference type="ARBA" id="ARBA00032474"/>
    </source>
</evidence>
<evidence type="ECO:0000313" key="12">
    <source>
        <dbReference type="Proteomes" id="UP000229278"/>
    </source>
</evidence>
<dbReference type="InterPro" id="IPR036563">
    <property type="entry name" value="MoaE_sf"/>
</dbReference>
<evidence type="ECO:0000256" key="10">
    <source>
        <dbReference type="ARBA" id="ARBA00049878"/>
    </source>
</evidence>
<proteinExistence type="inferred from homology"/>
<comment type="similarity">
    <text evidence="2">Belongs to the MoaE family.</text>
</comment>
<organism evidence="11 12">
    <name type="scientific">Candidatus Contendibacter odensensis</name>
    <dbReference type="NCBI Taxonomy" id="1400860"/>
    <lineage>
        <taxon>Bacteria</taxon>
        <taxon>Pseudomonadati</taxon>
        <taxon>Pseudomonadota</taxon>
        <taxon>Gammaproteobacteria</taxon>
        <taxon>Candidatus Competibacteraceae</taxon>
        <taxon>Candidatus Contendibacter</taxon>
    </lineage>
</organism>
<evidence type="ECO:0000256" key="1">
    <source>
        <dbReference type="ARBA" id="ARBA00005046"/>
    </source>
</evidence>
<evidence type="ECO:0000256" key="2">
    <source>
        <dbReference type="ARBA" id="ARBA00005426"/>
    </source>
</evidence>
<gene>
    <name evidence="11" type="ORF">CSA09_03840</name>
</gene>
<evidence type="ECO:0000256" key="7">
    <source>
        <dbReference type="ARBA" id="ARBA00030407"/>
    </source>
</evidence>
<dbReference type="Pfam" id="PF02391">
    <property type="entry name" value="MoaE"/>
    <property type="match status" value="1"/>
</dbReference>
<comment type="caution">
    <text evidence="11">The sequence shown here is derived from an EMBL/GenBank/DDBJ whole genome shotgun (WGS) entry which is preliminary data.</text>
</comment>
<evidence type="ECO:0000256" key="6">
    <source>
        <dbReference type="ARBA" id="ARBA00029745"/>
    </source>
</evidence>
<evidence type="ECO:0000256" key="8">
    <source>
        <dbReference type="ARBA" id="ARBA00030781"/>
    </source>
</evidence>